<organism evidence="2 3">
    <name type="scientific">Crepidotus variabilis</name>
    <dbReference type="NCBI Taxonomy" id="179855"/>
    <lineage>
        <taxon>Eukaryota</taxon>
        <taxon>Fungi</taxon>
        <taxon>Dikarya</taxon>
        <taxon>Basidiomycota</taxon>
        <taxon>Agaricomycotina</taxon>
        <taxon>Agaricomycetes</taxon>
        <taxon>Agaricomycetidae</taxon>
        <taxon>Agaricales</taxon>
        <taxon>Agaricineae</taxon>
        <taxon>Crepidotaceae</taxon>
        <taxon>Crepidotus</taxon>
    </lineage>
</organism>
<dbReference type="AlphaFoldDB" id="A0A9P6ES37"/>
<feature type="compositionally biased region" description="Pro residues" evidence="1">
    <location>
        <begin position="278"/>
        <end position="287"/>
    </location>
</feature>
<dbReference type="EMBL" id="MU157827">
    <property type="protein sequence ID" value="KAF9533833.1"/>
    <property type="molecule type" value="Genomic_DNA"/>
</dbReference>
<name>A0A9P6ES37_9AGAR</name>
<protein>
    <recommendedName>
        <fullName evidence="4">Myb-like domain-containing protein</fullName>
    </recommendedName>
</protein>
<feature type="compositionally biased region" description="Polar residues" evidence="1">
    <location>
        <begin position="80"/>
        <end position="105"/>
    </location>
</feature>
<accession>A0A9P6ES37</accession>
<feature type="compositionally biased region" description="Polar residues" evidence="1">
    <location>
        <begin position="529"/>
        <end position="545"/>
    </location>
</feature>
<feature type="compositionally biased region" description="Low complexity" evidence="1">
    <location>
        <begin position="607"/>
        <end position="616"/>
    </location>
</feature>
<evidence type="ECO:0000313" key="2">
    <source>
        <dbReference type="EMBL" id="KAF9533833.1"/>
    </source>
</evidence>
<sequence length="701" mass="74970">MDNPQHYQPLSHALNPPPPSSVRTHYTPVGHHAGYVQHPPQQMHPHAHEDEEEEEEEEEEDDEDMVEDHLNQHDSDMHGSGQSSPKAPSSGNQQVSAGTTSQTPVSPEKRRPGRPRGSKNRKPRASAKHETQFYAGQQTASAGLPAPPSNPNLMPHNQQYYEFQWRMLNLCAEFYGAAEELVKATTPLVIAQSYQLGPGIKVDPLTMLAEAKRVCDTLLANPSQLFSNPPASVYPVLPTPVYQPLSQAPVPAVPTHPIPVPLPPPAPAATSSASSAGPSPPSSVPPPAIITGAQSFVVPLGQPPYPGYPVYSTAPQYPTTPYYHQYGYGTPYYAQHPPPGVMPMGTSIQPQPVASTSTTPAASSSTTTPTSTATSAASTVTMTTKPTTATITTTPATGGTMIGNSGQWSEEESDRLRKLSEDSKRRVSSGEADWDWIVSEWGPTRTRHQILLQANKLNLKESTTRGTKRRRGDDGGHTSSTPVMSSLQPSTSTASSVGPPTSATPSATPTVPNSTTTTAHATPVPMSMQIASPAQSTSHSTSTPGASPALQNLPRPSSSKGMVVTPASTTTPKLPWPMPTVAAVNTASGLPAAPTSSSPATLHAHPHSSQIAAAAAHDARASYYRPRPSIPSTPSLDSTKTHQQQQLQQPHLQQQQQQQQQHQAHYGHHTPTQHHMTHNPHQYMYTPNGQMASYRPKENGK</sequence>
<comment type="caution">
    <text evidence="2">The sequence shown here is derived from an EMBL/GenBank/DDBJ whole genome shotgun (WGS) entry which is preliminary data.</text>
</comment>
<reference evidence="2" key="1">
    <citation type="submission" date="2020-11" db="EMBL/GenBank/DDBJ databases">
        <authorList>
            <consortium name="DOE Joint Genome Institute"/>
            <person name="Ahrendt S."/>
            <person name="Riley R."/>
            <person name="Andreopoulos W."/>
            <person name="Labutti K."/>
            <person name="Pangilinan J."/>
            <person name="Ruiz-Duenas F.J."/>
            <person name="Barrasa J.M."/>
            <person name="Sanchez-Garcia M."/>
            <person name="Camarero S."/>
            <person name="Miyauchi S."/>
            <person name="Serrano A."/>
            <person name="Linde D."/>
            <person name="Babiker R."/>
            <person name="Drula E."/>
            <person name="Ayuso-Fernandez I."/>
            <person name="Pacheco R."/>
            <person name="Padilla G."/>
            <person name="Ferreira P."/>
            <person name="Barriuso J."/>
            <person name="Kellner H."/>
            <person name="Castanera R."/>
            <person name="Alfaro M."/>
            <person name="Ramirez L."/>
            <person name="Pisabarro A.G."/>
            <person name="Kuo A."/>
            <person name="Tritt A."/>
            <person name="Lipzen A."/>
            <person name="He G."/>
            <person name="Yan M."/>
            <person name="Ng V."/>
            <person name="Cullen D."/>
            <person name="Martin F."/>
            <person name="Rosso M.-N."/>
            <person name="Henrissat B."/>
            <person name="Hibbett D."/>
            <person name="Martinez A.T."/>
            <person name="Grigoriev I.V."/>
        </authorList>
    </citation>
    <scope>NUCLEOTIDE SEQUENCE</scope>
    <source>
        <strain evidence="2">CBS 506.95</strain>
    </source>
</reference>
<evidence type="ECO:0008006" key="4">
    <source>
        <dbReference type="Google" id="ProtNLM"/>
    </source>
</evidence>
<feature type="compositionally biased region" description="Acidic residues" evidence="1">
    <location>
        <begin position="50"/>
        <end position="66"/>
    </location>
</feature>
<evidence type="ECO:0000256" key="1">
    <source>
        <dbReference type="SAM" id="MobiDB-lite"/>
    </source>
</evidence>
<feature type="compositionally biased region" description="Polar residues" evidence="1">
    <location>
        <begin position="554"/>
        <end position="572"/>
    </location>
</feature>
<dbReference type="Proteomes" id="UP000807306">
    <property type="component" value="Unassembled WGS sequence"/>
</dbReference>
<feature type="region of interest" description="Disordered" evidence="1">
    <location>
        <begin position="261"/>
        <end position="287"/>
    </location>
</feature>
<feature type="compositionally biased region" description="Low complexity" evidence="1">
    <location>
        <begin position="353"/>
        <end position="399"/>
    </location>
</feature>
<feature type="region of interest" description="Disordered" evidence="1">
    <location>
        <begin position="457"/>
        <end position="701"/>
    </location>
</feature>
<proteinExistence type="predicted"/>
<gene>
    <name evidence="2" type="ORF">CPB83DRAFT_411331</name>
</gene>
<feature type="compositionally biased region" description="Basic residues" evidence="1">
    <location>
        <begin position="111"/>
        <end position="126"/>
    </location>
</feature>
<feature type="compositionally biased region" description="Basic residues" evidence="1">
    <location>
        <begin position="665"/>
        <end position="678"/>
    </location>
</feature>
<evidence type="ECO:0000313" key="3">
    <source>
        <dbReference type="Proteomes" id="UP000807306"/>
    </source>
</evidence>
<feature type="compositionally biased region" description="Low complexity" evidence="1">
    <location>
        <begin position="642"/>
        <end position="663"/>
    </location>
</feature>
<dbReference type="OrthoDB" id="2348945at2759"/>
<feature type="compositionally biased region" description="Basic and acidic residues" evidence="1">
    <location>
        <begin position="67"/>
        <end position="77"/>
    </location>
</feature>
<feature type="compositionally biased region" description="Polar residues" evidence="1">
    <location>
        <begin position="583"/>
        <end position="600"/>
    </location>
</feature>
<keyword evidence="3" id="KW-1185">Reference proteome</keyword>
<feature type="region of interest" description="Disordered" evidence="1">
    <location>
        <begin position="1"/>
        <end position="131"/>
    </location>
</feature>
<feature type="compositionally biased region" description="Low complexity" evidence="1">
    <location>
        <begin position="268"/>
        <end position="277"/>
    </location>
</feature>
<feature type="compositionally biased region" description="Basic and acidic residues" evidence="1">
    <location>
        <begin position="414"/>
        <end position="425"/>
    </location>
</feature>
<feature type="compositionally biased region" description="Low complexity" evidence="1">
    <location>
        <begin position="485"/>
        <end position="525"/>
    </location>
</feature>
<feature type="region of interest" description="Disordered" evidence="1">
    <location>
        <begin position="350"/>
        <end position="431"/>
    </location>
</feature>